<evidence type="ECO:0000256" key="2">
    <source>
        <dbReference type="ARBA" id="ARBA00004236"/>
    </source>
</evidence>
<dbReference type="PANTHER" id="PTHR38766:SF1">
    <property type="entry name" value="FLAGELLAR PROTEIN FLIO"/>
    <property type="match status" value="1"/>
</dbReference>
<accession>A0ABR6WWJ9</accession>
<evidence type="ECO:0000313" key="11">
    <source>
        <dbReference type="Proteomes" id="UP000603234"/>
    </source>
</evidence>
<evidence type="ECO:0000256" key="6">
    <source>
        <dbReference type="ARBA" id="ARBA00023136"/>
    </source>
</evidence>
<evidence type="ECO:0000256" key="9">
    <source>
        <dbReference type="SAM" id="Phobius"/>
    </source>
</evidence>
<reference evidence="10 11" key="1">
    <citation type="journal article" date="2020" name="mSystems">
        <title>Defining Genomic and Predicted Metabolic Features of the Acetobacterium Genus.</title>
        <authorList>
            <person name="Ross D.E."/>
            <person name="Marshall C.W."/>
            <person name="Gulliver D."/>
            <person name="May H.D."/>
            <person name="Norman R.S."/>
        </authorList>
    </citation>
    <scope>NUCLEOTIDE SEQUENCE [LARGE SCALE GENOMIC DNA]</scope>
    <source>
        <strain evidence="10 11">DSM 8238</strain>
    </source>
</reference>
<evidence type="ECO:0008006" key="12">
    <source>
        <dbReference type="Google" id="ProtNLM"/>
    </source>
</evidence>
<gene>
    <name evidence="10" type="ORF">GH808_11200</name>
</gene>
<evidence type="ECO:0000256" key="8">
    <source>
        <dbReference type="ARBA" id="ARBA00037937"/>
    </source>
</evidence>
<keyword evidence="4 9" id="KW-0812">Transmembrane</keyword>
<proteinExistence type="inferred from homology"/>
<comment type="similarity">
    <text evidence="8">Belongs to the FliO/MopB family.</text>
</comment>
<keyword evidence="7" id="KW-0975">Bacterial flagellum</keyword>
<dbReference type="EMBL" id="WJBC01000017">
    <property type="protein sequence ID" value="MBC3804997.1"/>
    <property type="molecule type" value="Genomic_DNA"/>
</dbReference>
<protein>
    <recommendedName>
        <fullName evidence="12">Flagellar protein</fullName>
    </recommendedName>
</protein>
<evidence type="ECO:0000256" key="3">
    <source>
        <dbReference type="ARBA" id="ARBA00022475"/>
    </source>
</evidence>
<dbReference type="InterPro" id="IPR022781">
    <property type="entry name" value="Flagellar_biosynth_FliO"/>
</dbReference>
<keyword evidence="6 9" id="KW-0472">Membrane</keyword>
<evidence type="ECO:0000256" key="1">
    <source>
        <dbReference type="ARBA" id="ARBA00004117"/>
    </source>
</evidence>
<organism evidence="10 11">
    <name type="scientific">Acetobacterium fimetarium</name>
    <dbReference type="NCBI Taxonomy" id="52691"/>
    <lineage>
        <taxon>Bacteria</taxon>
        <taxon>Bacillati</taxon>
        <taxon>Bacillota</taxon>
        <taxon>Clostridia</taxon>
        <taxon>Eubacteriales</taxon>
        <taxon>Eubacteriaceae</taxon>
        <taxon>Acetobacterium</taxon>
    </lineage>
</organism>
<sequence length="122" mass="13642">MEERRSKVSSGDTFSVVLALFGTIGVIILTYYGSRWYATRFAKTHGSLTGAKHIKVVDRLIVGKTGSIVIIEVAGIQYMVGVSEQNIQILTQLEEPIPEEKKQEISKESFLSVFKSFTQKEK</sequence>
<evidence type="ECO:0000313" key="10">
    <source>
        <dbReference type="EMBL" id="MBC3804997.1"/>
    </source>
</evidence>
<comment type="subcellular location">
    <subcellularLocation>
        <location evidence="1">Bacterial flagellum basal body</location>
    </subcellularLocation>
    <subcellularLocation>
        <location evidence="2">Cell membrane</location>
    </subcellularLocation>
</comment>
<dbReference type="Pfam" id="PF04347">
    <property type="entry name" value="FliO"/>
    <property type="match status" value="1"/>
</dbReference>
<evidence type="ECO:0000256" key="4">
    <source>
        <dbReference type="ARBA" id="ARBA00022692"/>
    </source>
</evidence>
<dbReference type="PANTHER" id="PTHR38766">
    <property type="entry name" value="FLAGELLAR PROTEIN FLIO"/>
    <property type="match status" value="1"/>
</dbReference>
<keyword evidence="5 9" id="KW-1133">Transmembrane helix</keyword>
<evidence type="ECO:0000256" key="5">
    <source>
        <dbReference type="ARBA" id="ARBA00022989"/>
    </source>
</evidence>
<dbReference type="Proteomes" id="UP000603234">
    <property type="component" value="Unassembled WGS sequence"/>
</dbReference>
<comment type="caution">
    <text evidence="10">The sequence shown here is derived from an EMBL/GenBank/DDBJ whole genome shotgun (WGS) entry which is preliminary data.</text>
</comment>
<feature type="transmembrane region" description="Helical" evidence="9">
    <location>
        <begin position="14"/>
        <end position="33"/>
    </location>
</feature>
<keyword evidence="11" id="KW-1185">Reference proteome</keyword>
<keyword evidence="3" id="KW-1003">Cell membrane</keyword>
<name>A0ABR6WWJ9_9FIRM</name>
<dbReference type="InterPro" id="IPR052205">
    <property type="entry name" value="FliO/MopB"/>
</dbReference>
<evidence type="ECO:0000256" key="7">
    <source>
        <dbReference type="ARBA" id="ARBA00023143"/>
    </source>
</evidence>